<name>A0A1F7U3R1_9BACT</name>
<dbReference type="GO" id="GO:0000049">
    <property type="term" value="F:tRNA binding"/>
    <property type="evidence" value="ECO:0007669"/>
    <property type="project" value="UniProtKB-KW"/>
</dbReference>
<evidence type="ECO:0000256" key="4">
    <source>
        <dbReference type="ARBA" id="ARBA00023274"/>
    </source>
</evidence>
<comment type="subunit">
    <text evidence="6 8">Part of the 50S ribosomal subunit.</text>
</comment>
<dbReference type="GO" id="GO:0022625">
    <property type="term" value="C:cytosolic large ribosomal subunit"/>
    <property type="evidence" value="ECO:0007669"/>
    <property type="project" value="TreeGrafter"/>
</dbReference>
<evidence type="ECO:0000256" key="3">
    <source>
        <dbReference type="ARBA" id="ARBA00022980"/>
    </source>
</evidence>
<gene>
    <name evidence="6" type="primary">rplP</name>
    <name evidence="9" type="ORF">A3C96_01125</name>
</gene>
<evidence type="ECO:0000256" key="1">
    <source>
        <dbReference type="ARBA" id="ARBA00008931"/>
    </source>
</evidence>
<dbReference type="Pfam" id="PF00252">
    <property type="entry name" value="Ribosomal_L16"/>
    <property type="match status" value="1"/>
</dbReference>
<dbReference type="SUPFAM" id="SSF54686">
    <property type="entry name" value="Ribosomal protein L16p/L10e"/>
    <property type="match status" value="1"/>
</dbReference>
<dbReference type="InterPro" id="IPR036920">
    <property type="entry name" value="Ribosomal_uL16_sf"/>
</dbReference>
<dbReference type="PANTHER" id="PTHR12220">
    <property type="entry name" value="50S/60S RIBOSOMAL PROTEIN L16"/>
    <property type="match status" value="1"/>
</dbReference>
<keyword evidence="6 8" id="KW-0694">RNA-binding</keyword>
<proteinExistence type="inferred from homology"/>
<accession>A0A1F7U3R1</accession>
<dbReference type="EMBL" id="MGEA01000094">
    <property type="protein sequence ID" value="OGL72488.1"/>
    <property type="molecule type" value="Genomic_DNA"/>
</dbReference>
<sequence>MLLPKKVKFRKMQKGRARNLRLATTKLDVSFGAYGLKAIDGAWVTSRQIEAARRAITHLIKRGGKVWIRIFPDKPITNHGNESVMGGGKGGVDHYVAIVRAGTVMFEMDGVVESVAREAMRLAGHKLPMRTRFVVKQ</sequence>
<dbReference type="GO" id="GO:0019843">
    <property type="term" value="F:rRNA binding"/>
    <property type="evidence" value="ECO:0007669"/>
    <property type="project" value="UniProtKB-UniRule"/>
</dbReference>
<dbReference type="InterPro" id="IPR020798">
    <property type="entry name" value="Ribosomal_uL16_CS"/>
</dbReference>
<evidence type="ECO:0000256" key="7">
    <source>
        <dbReference type="RuleBase" id="RU004413"/>
    </source>
</evidence>
<dbReference type="CDD" id="cd01433">
    <property type="entry name" value="Ribosomal_L16_L10e"/>
    <property type="match status" value="1"/>
</dbReference>
<keyword evidence="6 8" id="KW-0699">rRNA-binding</keyword>
<dbReference type="PROSITE" id="PS00586">
    <property type="entry name" value="RIBOSOMAL_L16_1"/>
    <property type="match status" value="1"/>
</dbReference>
<keyword evidence="2 6" id="KW-0820">tRNA-binding</keyword>
<dbReference type="HAMAP" id="MF_01342">
    <property type="entry name" value="Ribosomal_uL16"/>
    <property type="match status" value="1"/>
</dbReference>
<dbReference type="FunFam" id="3.90.1170.10:FF:000001">
    <property type="entry name" value="50S ribosomal protein L16"/>
    <property type="match status" value="1"/>
</dbReference>
<organism evidence="9 10">
    <name type="scientific">Candidatus Uhrbacteria bacterium RIFCSPHIGHO2_02_FULL_60_10</name>
    <dbReference type="NCBI Taxonomy" id="1802392"/>
    <lineage>
        <taxon>Bacteria</taxon>
        <taxon>Candidatus Uhriibacteriota</taxon>
    </lineage>
</organism>
<reference evidence="9 10" key="1">
    <citation type="journal article" date="2016" name="Nat. Commun.">
        <title>Thousands of microbial genomes shed light on interconnected biogeochemical processes in an aquifer system.</title>
        <authorList>
            <person name="Anantharaman K."/>
            <person name="Brown C.T."/>
            <person name="Hug L.A."/>
            <person name="Sharon I."/>
            <person name="Castelle C.J."/>
            <person name="Probst A.J."/>
            <person name="Thomas B.C."/>
            <person name="Singh A."/>
            <person name="Wilkins M.J."/>
            <person name="Karaoz U."/>
            <person name="Brodie E.L."/>
            <person name="Williams K.H."/>
            <person name="Hubbard S.S."/>
            <person name="Banfield J.F."/>
        </authorList>
    </citation>
    <scope>NUCLEOTIDE SEQUENCE [LARGE SCALE GENOMIC DNA]</scope>
</reference>
<evidence type="ECO:0000313" key="9">
    <source>
        <dbReference type="EMBL" id="OGL72488.1"/>
    </source>
</evidence>
<evidence type="ECO:0000256" key="2">
    <source>
        <dbReference type="ARBA" id="ARBA00022555"/>
    </source>
</evidence>
<evidence type="ECO:0000256" key="5">
    <source>
        <dbReference type="ARBA" id="ARBA00035198"/>
    </source>
</evidence>
<dbReference type="PRINTS" id="PR00060">
    <property type="entry name" value="RIBOSOMALL16"/>
</dbReference>
<dbReference type="Gene3D" id="3.90.1170.10">
    <property type="entry name" value="Ribosomal protein L10e/L16"/>
    <property type="match status" value="1"/>
</dbReference>
<dbReference type="GO" id="GO:0003735">
    <property type="term" value="F:structural constituent of ribosome"/>
    <property type="evidence" value="ECO:0007669"/>
    <property type="project" value="InterPro"/>
</dbReference>
<evidence type="ECO:0000256" key="6">
    <source>
        <dbReference type="HAMAP-Rule" id="MF_01342"/>
    </source>
</evidence>
<evidence type="ECO:0000256" key="8">
    <source>
        <dbReference type="RuleBase" id="RU004414"/>
    </source>
</evidence>
<keyword evidence="3 6" id="KW-0689">Ribosomal protein</keyword>
<dbReference type="InterPro" id="IPR016180">
    <property type="entry name" value="Ribosomal_uL16_dom"/>
</dbReference>
<comment type="similarity">
    <text evidence="1 6 7">Belongs to the universal ribosomal protein uL16 family.</text>
</comment>
<dbReference type="Proteomes" id="UP000177088">
    <property type="component" value="Unassembled WGS sequence"/>
</dbReference>
<keyword evidence="4 6" id="KW-0687">Ribonucleoprotein</keyword>
<comment type="function">
    <text evidence="6 8">Binds 23S rRNA and is also seen to make contacts with the A and possibly P site tRNAs.</text>
</comment>
<dbReference type="InterPro" id="IPR000114">
    <property type="entry name" value="Ribosomal_uL16_bact-type"/>
</dbReference>
<dbReference type="InterPro" id="IPR047873">
    <property type="entry name" value="Ribosomal_uL16"/>
</dbReference>
<evidence type="ECO:0000313" key="10">
    <source>
        <dbReference type="Proteomes" id="UP000177088"/>
    </source>
</evidence>
<protein>
    <recommendedName>
        <fullName evidence="5 6">Large ribosomal subunit protein uL16</fullName>
    </recommendedName>
</protein>
<dbReference type="GO" id="GO:0006412">
    <property type="term" value="P:translation"/>
    <property type="evidence" value="ECO:0007669"/>
    <property type="project" value="UniProtKB-UniRule"/>
</dbReference>
<comment type="caution">
    <text evidence="9">The sequence shown here is derived from an EMBL/GenBank/DDBJ whole genome shotgun (WGS) entry which is preliminary data.</text>
</comment>
<dbReference type="PANTHER" id="PTHR12220:SF13">
    <property type="entry name" value="LARGE RIBOSOMAL SUBUNIT PROTEIN UL16M"/>
    <property type="match status" value="1"/>
</dbReference>
<dbReference type="NCBIfam" id="TIGR01164">
    <property type="entry name" value="rplP_bact"/>
    <property type="match status" value="1"/>
</dbReference>
<dbReference type="AlphaFoldDB" id="A0A1F7U3R1"/>